<dbReference type="Proteomes" id="UP001583193">
    <property type="component" value="Unassembled WGS sequence"/>
</dbReference>
<comment type="caution">
    <text evidence="4">The sequence shown here is derived from an EMBL/GenBank/DDBJ whole genome shotgun (WGS) entry which is preliminary data.</text>
</comment>
<reference evidence="4 5" key="1">
    <citation type="journal article" date="2024" name="IMA Fungus">
        <title>IMA Genome - F19 : A genome assembly and annotation guide to empower mycologists, including annotated draft genome sequences of Ceratocystis pirilliformis, Diaporthe australafricana, Fusarium ophioides, Paecilomyces lecythidis, and Sporothrix stenoceras.</title>
        <authorList>
            <person name="Aylward J."/>
            <person name="Wilson A.M."/>
            <person name="Visagie C.M."/>
            <person name="Spraker J."/>
            <person name="Barnes I."/>
            <person name="Buitendag C."/>
            <person name="Ceriani C."/>
            <person name="Del Mar Angel L."/>
            <person name="du Plessis D."/>
            <person name="Fuchs T."/>
            <person name="Gasser K."/>
            <person name="Kramer D."/>
            <person name="Li W."/>
            <person name="Munsamy K."/>
            <person name="Piso A."/>
            <person name="Price J.L."/>
            <person name="Sonnekus B."/>
            <person name="Thomas C."/>
            <person name="van der Nest A."/>
            <person name="van Dijk A."/>
            <person name="van Heerden A."/>
            <person name="van Vuuren N."/>
            <person name="Yilmaz N."/>
            <person name="Duong T.A."/>
            <person name="van der Merwe N.A."/>
            <person name="Wingfield M.J."/>
            <person name="Wingfield B.D."/>
        </authorList>
    </citation>
    <scope>NUCLEOTIDE SEQUENCE [LARGE SCALE GENOMIC DNA]</scope>
    <source>
        <strain evidence="4 5">CMW 18167</strain>
    </source>
</reference>
<evidence type="ECO:0000256" key="2">
    <source>
        <dbReference type="ARBA" id="ARBA00023445"/>
    </source>
</evidence>
<dbReference type="InterPro" id="IPR050425">
    <property type="entry name" value="NAD(P)_dehydrat-like"/>
</dbReference>
<dbReference type="PANTHER" id="PTHR10366">
    <property type="entry name" value="NAD DEPENDENT EPIMERASE/DEHYDRATASE"/>
    <property type="match status" value="1"/>
</dbReference>
<dbReference type="SUPFAM" id="SSF51735">
    <property type="entry name" value="NAD(P)-binding Rossmann-fold domains"/>
    <property type="match status" value="1"/>
</dbReference>
<comment type="similarity">
    <text evidence="2">Belongs to the NAD(P)-dependent epimerase/dehydratase family. Dihydroflavonol-4-reductase subfamily.</text>
</comment>
<dbReference type="EMBL" id="JAVDPF010000040">
    <property type="protein sequence ID" value="KAL1868211.1"/>
    <property type="molecule type" value="Genomic_DNA"/>
</dbReference>
<name>A0ABR3WXN8_9EURO</name>
<dbReference type="Pfam" id="PF01370">
    <property type="entry name" value="Epimerase"/>
    <property type="match status" value="1"/>
</dbReference>
<organism evidence="4 5">
    <name type="scientific">Paecilomyces lecythidis</name>
    <dbReference type="NCBI Taxonomy" id="3004212"/>
    <lineage>
        <taxon>Eukaryota</taxon>
        <taxon>Fungi</taxon>
        <taxon>Dikarya</taxon>
        <taxon>Ascomycota</taxon>
        <taxon>Pezizomycotina</taxon>
        <taxon>Eurotiomycetes</taxon>
        <taxon>Eurotiomycetidae</taxon>
        <taxon>Eurotiales</taxon>
        <taxon>Thermoascaceae</taxon>
        <taxon>Paecilomyces</taxon>
    </lineage>
</organism>
<feature type="domain" description="NAD-dependent epimerase/dehydratase" evidence="3">
    <location>
        <begin position="9"/>
        <end position="269"/>
    </location>
</feature>
<evidence type="ECO:0000256" key="1">
    <source>
        <dbReference type="ARBA" id="ARBA00023002"/>
    </source>
</evidence>
<dbReference type="PANTHER" id="PTHR10366:SF564">
    <property type="entry name" value="STEROL-4-ALPHA-CARBOXYLATE 3-DEHYDROGENASE, DECARBOXYLATING"/>
    <property type="match status" value="1"/>
</dbReference>
<keyword evidence="1" id="KW-0560">Oxidoreductase</keyword>
<protein>
    <recommendedName>
        <fullName evidence="3">NAD-dependent epimerase/dehydratase domain-containing protein</fullName>
    </recommendedName>
</protein>
<dbReference type="InterPro" id="IPR036291">
    <property type="entry name" value="NAD(P)-bd_dom_sf"/>
</dbReference>
<dbReference type="InterPro" id="IPR001509">
    <property type="entry name" value="Epimerase_deHydtase"/>
</dbReference>
<evidence type="ECO:0000313" key="4">
    <source>
        <dbReference type="EMBL" id="KAL1868211.1"/>
    </source>
</evidence>
<sequence>MTSPAEQIILLTGASGFLAAHILDKFLSKGYKVRGTVRSESSIEAIRKATNPQYHDKLSFAIVPDMQAPYAFDEAVQGVNGIVHSASPFVLQAEDMARDILDPAINGTLNMLKAAAAAKNPQLKRVIVTSSFAAIGDLDHGHRPGYTYSERDWNPATYEAAAKHPSGAWVYCASKALAERAAWDFVEKEKPQFSLSTICPPWIIGPNINTITSLNKLNESTQIIYNLINGSLTAPPPTDFAGYADVRDVAEAHLLAYEKPAAAGERFLIAAGNWSYQTACDIIRAEFPELRDRVPVGTPGAGEKEDVYRLDNSKAKTVLGLKFRSTKETVTDSVKTLLRLEKELK</sequence>
<evidence type="ECO:0000259" key="3">
    <source>
        <dbReference type="Pfam" id="PF01370"/>
    </source>
</evidence>
<dbReference type="Gene3D" id="3.40.50.720">
    <property type="entry name" value="NAD(P)-binding Rossmann-like Domain"/>
    <property type="match status" value="1"/>
</dbReference>
<proteinExistence type="inferred from homology"/>
<dbReference type="CDD" id="cd05227">
    <property type="entry name" value="AR_SDR_e"/>
    <property type="match status" value="1"/>
</dbReference>
<accession>A0ABR3WXN8</accession>
<keyword evidence="5" id="KW-1185">Reference proteome</keyword>
<evidence type="ECO:0000313" key="5">
    <source>
        <dbReference type="Proteomes" id="UP001583193"/>
    </source>
</evidence>
<gene>
    <name evidence="4" type="ORF">Plec18167_008406</name>
</gene>